<dbReference type="AlphaFoldDB" id="A0A8J5JMC1"/>
<keyword evidence="4" id="KW-1185">Reference proteome</keyword>
<feature type="compositionally biased region" description="Basic and acidic residues" evidence="1">
    <location>
        <begin position="18"/>
        <end position="30"/>
    </location>
</feature>
<keyword evidence="2" id="KW-0472">Membrane</keyword>
<feature type="region of interest" description="Disordered" evidence="1">
    <location>
        <begin position="1"/>
        <end position="47"/>
    </location>
</feature>
<evidence type="ECO:0000313" key="4">
    <source>
        <dbReference type="Proteomes" id="UP000747542"/>
    </source>
</evidence>
<dbReference type="Proteomes" id="UP000747542">
    <property type="component" value="Unassembled WGS sequence"/>
</dbReference>
<proteinExistence type="predicted"/>
<keyword evidence="3" id="KW-0813">Transport</keyword>
<name>A0A8J5JMC1_HOMAM</name>
<evidence type="ECO:0000313" key="3">
    <source>
        <dbReference type="EMBL" id="KAG7155754.1"/>
    </source>
</evidence>
<protein>
    <submittedName>
        <fullName evidence="3">Potassium channel regulatory protein unc-93-like</fullName>
    </submittedName>
</protein>
<evidence type="ECO:0000256" key="1">
    <source>
        <dbReference type="SAM" id="MobiDB-lite"/>
    </source>
</evidence>
<dbReference type="GO" id="GO:0034220">
    <property type="term" value="P:monoatomic ion transmembrane transport"/>
    <property type="evidence" value="ECO:0007669"/>
    <property type="project" value="UniProtKB-KW"/>
</dbReference>
<reference evidence="3" key="1">
    <citation type="journal article" date="2021" name="Sci. Adv.">
        <title>The American lobster genome reveals insights on longevity, neural, and immune adaptations.</title>
        <authorList>
            <person name="Polinski J.M."/>
            <person name="Zimin A.V."/>
            <person name="Clark K.F."/>
            <person name="Kohn A.B."/>
            <person name="Sadowski N."/>
            <person name="Timp W."/>
            <person name="Ptitsyn A."/>
            <person name="Khanna P."/>
            <person name="Romanova D.Y."/>
            <person name="Williams P."/>
            <person name="Greenwood S.J."/>
            <person name="Moroz L.L."/>
            <person name="Walt D.R."/>
            <person name="Bodnar A.G."/>
        </authorList>
    </citation>
    <scope>NUCLEOTIDE SEQUENCE</scope>
    <source>
        <strain evidence="3">GMGI-L3</strain>
    </source>
</reference>
<keyword evidence="2" id="KW-1133">Transmembrane helix</keyword>
<dbReference type="EMBL" id="JAHLQT010040691">
    <property type="protein sequence ID" value="KAG7155754.1"/>
    <property type="molecule type" value="Genomic_DNA"/>
</dbReference>
<feature type="transmembrane region" description="Helical" evidence="2">
    <location>
        <begin position="59"/>
        <end position="76"/>
    </location>
</feature>
<keyword evidence="3" id="KW-0406">Ion transport</keyword>
<keyword evidence="2" id="KW-0812">Transmembrane</keyword>
<sequence>MVQDGGPGMDNPAFTSPEDAHHETRQKSEENVSSGSVETSRRQLTEEERKEKFAIMKNIIIISVAFTFLFTSYNSMSNLQSSINK</sequence>
<accession>A0A8J5JMC1</accession>
<gene>
    <name evidence="3" type="primary">unc-93-L</name>
    <name evidence="3" type="ORF">Hamer_G022160</name>
</gene>
<evidence type="ECO:0000256" key="2">
    <source>
        <dbReference type="SAM" id="Phobius"/>
    </source>
</evidence>
<organism evidence="3 4">
    <name type="scientific">Homarus americanus</name>
    <name type="common">American lobster</name>
    <dbReference type="NCBI Taxonomy" id="6706"/>
    <lineage>
        <taxon>Eukaryota</taxon>
        <taxon>Metazoa</taxon>
        <taxon>Ecdysozoa</taxon>
        <taxon>Arthropoda</taxon>
        <taxon>Crustacea</taxon>
        <taxon>Multicrustacea</taxon>
        <taxon>Malacostraca</taxon>
        <taxon>Eumalacostraca</taxon>
        <taxon>Eucarida</taxon>
        <taxon>Decapoda</taxon>
        <taxon>Pleocyemata</taxon>
        <taxon>Astacidea</taxon>
        <taxon>Nephropoidea</taxon>
        <taxon>Nephropidae</taxon>
        <taxon>Homarus</taxon>
    </lineage>
</organism>
<keyword evidence="3" id="KW-0407">Ion channel</keyword>
<comment type="caution">
    <text evidence="3">The sequence shown here is derived from an EMBL/GenBank/DDBJ whole genome shotgun (WGS) entry which is preliminary data.</text>
</comment>